<keyword evidence="1" id="KW-1133">Transmembrane helix</keyword>
<proteinExistence type="predicted"/>
<organism evidence="2 3">
    <name type="scientific">Polarella glacialis</name>
    <name type="common">Dinoflagellate</name>
    <dbReference type="NCBI Taxonomy" id="89957"/>
    <lineage>
        <taxon>Eukaryota</taxon>
        <taxon>Sar</taxon>
        <taxon>Alveolata</taxon>
        <taxon>Dinophyceae</taxon>
        <taxon>Suessiales</taxon>
        <taxon>Suessiaceae</taxon>
        <taxon>Polarella</taxon>
    </lineage>
</organism>
<comment type="caution">
    <text evidence="2">The sequence shown here is derived from an EMBL/GenBank/DDBJ whole genome shotgun (WGS) entry which is preliminary data.</text>
</comment>
<accession>A0A813J749</accession>
<dbReference type="AlphaFoldDB" id="A0A813J749"/>
<reference evidence="2" key="1">
    <citation type="submission" date="2021-02" db="EMBL/GenBank/DDBJ databases">
        <authorList>
            <person name="Dougan E. K."/>
            <person name="Rhodes N."/>
            <person name="Thang M."/>
            <person name="Chan C."/>
        </authorList>
    </citation>
    <scope>NUCLEOTIDE SEQUENCE</scope>
</reference>
<dbReference type="EMBL" id="CAJNNW010019624">
    <property type="protein sequence ID" value="CAE8664860.1"/>
    <property type="molecule type" value="Genomic_DNA"/>
</dbReference>
<keyword evidence="1" id="KW-0472">Membrane</keyword>
<protein>
    <submittedName>
        <fullName evidence="2">Uncharacterized protein</fullName>
    </submittedName>
</protein>
<evidence type="ECO:0000313" key="3">
    <source>
        <dbReference type="Proteomes" id="UP000626109"/>
    </source>
</evidence>
<feature type="non-terminal residue" evidence="2">
    <location>
        <position position="99"/>
    </location>
</feature>
<evidence type="ECO:0000256" key="1">
    <source>
        <dbReference type="SAM" id="Phobius"/>
    </source>
</evidence>
<evidence type="ECO:0000313" key="2">
    <source>
        <dbReference type="EMBL" id="CAE8664860.1"/>
    </source>
</evidence>
<dbReference type="Proteomes" id="UP000626109">
    <property type="component" value="Unassembled WGS sequence"/>
</dbReference>
<keyword evidence="1" id="KW-0812">Transmembrane</keyword>
<sequence length="99" mass="10807">RRQRESSSFASCGRELSCLDLDSVVVVVVVLVVVLVVVIVIIVVVVVLVVVVVVVEAQLPGLGRDRALPRDGMDVEEALCRSVRIWRKLLTLRLSACLS</sequence>
<feature type="transmembrane region" description="Helical" evidence="1">
    <location>
        <begin position="24"/>
        <end position="55"/>
    </location>
</feature>
<gene>
    <name evidence="2" type="ORF">PGLA2088_LOCUS15739</name>
</gene>
<name>A0A813J749_POLGL</name>